<feature type="transmembrane region" description="Helical" evidence="1">
    <location>
        <begin position="7"/>
        <end position="30"/>
    </location>
</feature>
<dbReference type="Proteomes" id="UP000256718">
    <property type="component" value="Unassembled WGS sequence"/>
</dbReference>
<comment type="caution">
    <text evidence="2">The sequence shown here is derived from an EMBL/GenBank/DDBJ whole genome shotgun (WGS) entry which is preliminary data.</text>
</comment>
<evidence type="ECO:0000313" key="3">
    <source>
        <dbReference type="Proteomes" id="UP000256718"/>
    </source>
</evidence>
<name>A0A1A9E1I7_STRAG</name>
<sequence>MKKLIKYILSFENIIAIFFIVLFGLLLIRIEPVNNSVYSIISGIAIDKVIIVIISSFVIAIFSAFFIIDILEIIFHLKIDSLFLIAYLFFAISLGFGLLKVLTESQFSLLSAFIAFPLFLIFPKLFEKIVNNRKINQKDNKNQK</sequence>
<feature type="transmembrane region" description="Helical" evidence="1">
    <location>
        <begin position="50"/>
        <end position="75"/>
    </location>
</feature>
<dbReference type="RefSeq" id="WP_000733480.1">
    <property type="nucleotide sequence ID" value="NZ_CABFMI010000006.1"/>
</dbReference>
<gene>
    <name evidence="2" type="ORF">C4618_00690</name>
</gene>
<feature type="transmembrane region" description="Helical" evidence="1">
    <location>
        <begin position="82"/>
        <end position="101"/>
    </location>
</feature>
<protein>
    <submittedName>
        <fullName evidence="2">Uncharacterized protein</fullName>
    </submittedName>
</protein>
<keyword evidence="1" id="KW-1133">Transmembrane helix</keyword>
<keyword evidence="1" id="KW-0812">Transmembrane</keyword>
<keyword evidence="1" id="KW-0472">Membrane</keyword>
<evidence type="ECO:0000256" key="1">
    <source>
        <dbReference type="SAM" id="Phobius"/>
    </source>
</evidence>
<accession>A0A1A9E1I7</accession>
<organism evidence="2 3">
    <name type="scientific">Streptococcus agalactiae</name>
    <dbReference type="NCBI Taxonomy" id="1311"/>
    <lineage>
        <taxon>Bacteria</taxon>
        <taxon>Bacillati</taxon>
        <taxon>Bacillota</taxon>
        <taxon>Bacilli</taxon>
        <taxon>Lactobacillales</taxon>
        <taxon>Streptococcaceae</taxon>
        <taxon>Streptococcus</taxon>
    </lineage>
</organism>
<feature type="transmembrane region" description="Helical" evidence="1">
    <location>
        <begin position="107"/>
        <end position="126"/>
    </location>
</feature>
<dbReference type="AlphaFoldDB" id="A0A1A9E1I7"/>
<reference evidence="2 3" key="1">
    <citation type="journal article" date="2018" name="Emerg. Microbes Infect.">
        <title>Phenotypic and molecular analysis of nontypeable Group B streptococci: identification of cps2a and hybrid cps2a/cps5 Group B streptococcal capsule gene clusters.</title>
        <authorList>
            <person name="Alhhazmi A."/>
            <person name="Tyrrell G.J."/>
        </authorList>
    </citation>
    <scope>NUCLEOTIDE SEQUENCE [LARGE SCALE GENOMIC DNA]</scope>
    <source>
        <strain evidence="2 3">PLGBS17</strain>
    </source>
</reference>
<dbReference type="EMBL" id="QHGZ01000018">
    <property type="protein sequence ID" value="RDY91419.1"/>
    <property type="molecule type" value="Genomic_DNA"/>
</dbReference>
<proteinExistence type="predicted"/>
<evidence type="ECO:0000313" key="2">
    <source>
        <dbReference type="EMBL" id="RDY91419.1"/>
    </source>
</evidence>